<sequence>MGLGKIGDRDISEWDITEVDLYGIKLREIRLASKLGYNRDWDAKDINKVTFIMDYYRIGKLGLGKIGDRDISEWDITEVDLYGIKIREIRLASKLGYNRGWDTNEEI</sequence>
<evidence type="ECO:0000313" key="1">
    <source>
        <dbReference type="EMBL" id="CAG8671777.1"/>
    </source>
</evidence>
<keyword evidence="2" id="KW-1185">Reference proteome</keyword>
<name>A0A9N9EHB4_9GLOM</name>
<dbReference type="AlphaFoldDB" id="A0A9N9EHB4"/>
<reference evidence="1" key="1">
    <citation type="submission" date="2021-06" db="EMBL/GenBank/DDBJ databases">
        <authorList>
            <person name="Kallberg Y."/>
            <person name="Tangrot J."/>
            <person name="Rosling A."/>
        </authorList>
    </citation>
    <scope>NUCLEOTIDE SEQUENCE</scope>
    <source>
        <strain evidence="1">FL130A</strain>
    </source>
</reference>
<evidence type="ECO:0000313" key="2">
    <source>
        <dbReference type="Proteomes" id="UP000789508"/>
    </source>
</evidence>
<proteinExistence type="predicted"/>
<organism evidence="1 2">
    <name type="scientific">Ambispora leptoticha</name>
    <dbReference type="NCBI Taxonomy" id="144679"/>
    <lineage>
        <taxon>Eukaryota</taxon>
        <taxon>Fungi</taxon>
        <taxon>Fungi incertae sedis</taxon>
        <taxon>Mucoromycota</taxon>
        <taxon>Glomeromycotina</taxon>
        <taxon>Glomeromycetes</taxon>
        <taxon>Archaeosporales</taxon>
        <taxon>Ambisporaceae</taxon>
        <taxon>Ambispora</taxon>
    </lineage>
</organism>
<comment type="caution">
    <text evidence="1">The sequence shown here is derived from an EMBL/GenBank/DDBJ whole genome shotgun (WGS) entry which is preliminary data.</text>
</comment>
<dbReference type="EMBL" id="CAJVPS010012570">
    <property type="protein sequence ID" value="CAG8671777.1"/>
    <property type="molecule type" value="Genomic_DNA"/>
</dbReference>
<protein>
    <submittedName>
        <fullName evidence="1">3617_t:CDS:1</fullName>
    </submittedName>
</protein>
<dbReference type="Proteomes" id="UP000789508">
    <property type="component" value="Unassembled WGS sequence"/>
</dbReference>
<gene>
    <name evidence="1" type="ORF">ALEPTO_LOCUS10613</name>
</gene>
<accession>A0A9N9EHB4</accession>